<sequence>MCGHACAVEAAARDIAELAPELVLLDLRLPGTQESDAVRTRVPAQADAERGDARGSPPVRCSVAQGTVAPKGVMRGSHLLMRLHSVITCHGQ</sequence>
<organism evidence="2 3">
    <name type="scientific">Streptomyces sannanensis</name>
    <dbReference type="NCBI Taxonomy" id="285536"/>
    <lineage>
        <taxon>Bacteria</taxon>
        <taxon>Bacillati</taxon>
        <taxon>Actinomycetota</taxon>
        <taxon>Actinomycetes</taxon>
        <taxon>Kitasatosporales</taxon>
        <taxon>Streptomycetaceae</taxon>
        <taxon>Streptomyces</taxon>
    </lineage>
</organism>
<protein>
    <recommendedName>
        <fullName evidence="4">Response regulator</fullName>
    </recommendedName>
</protein>
<evidence type="ECO:0000313" key="2">
    <source>
        <dbReference type="EMBL" id="GAA3368579.1"/>
    </source>
</evidence>
<dbReference type="EMBL" id="BAAAYL010000001">
    <property type="protein sequence ID" value="GAA3368579.1"/>
    <property type="molecule type" value="Genomic_DNA"/>
</dbReference>
<proteinExistence type="predicted"/>
<reference evidence="3" key="1">
    <citation type="journal article" date="2019" name="Int. J. Syst. Evol. Microbiol.">
        <title>The Global Catalogue of Microorganisms (GCM) 10K type strain sequencing project: providing services to taxonomists for standard genome sequencing and annotation.</title>
        <authorList>
            <consortium name="The Broad Institute Genomics Platform"/>
            <consortium name="The Broad Institute Genome Sequencing Center for Infectious Disease"/>
            <person name="Wu L."/>
            <person name="Ma J."/>
        </authorList>
    </citation>
    <scope>NUCLEOTIDE SEQUENCE [LARGE SCALE GENOMIC DNA]</scope>
    <source>
        <strain evidence="3">JCM 9651</strain>
    </source>
</reference>
<keyword evidence="3" id="KW-1185">Reference proteome</keyword>
<gene>
    <name evidence="2" type="ORF">GCM10020367_07520</name>
</gene>
<name>A0ABP6S6E1_9ACTN</name>
<evidence type="ECO:0000256" key="1">
    <source>
        <dbReference type="SAM" id="MobiDB-lite"/>
    </source>
</evidence>
<feature type="region of interest" description="Disordered" evidence="1">
    <location>
        <begin position="34"/>
        <end position="61"/>
    </location>
</feature>
<accession>A0ABP6S6E1</accession>
<evidence type="ECO:0008006" key="4">
    <source>
        <dbReference type="Google" id="ProtNLM"/>
    </source>
</evidence>
<dbReference type="Proteomes" id="UP001499990">
    <property type="component" value="Unassembled WGS sequence"/>
</dbReference>
<evidence type="ECO:0000313" key="3">
    <source>
        <dbReference type="Proteomes" id="UP001499990"/>
    </source>
</evidence>
<comment type="caution">
    <text evidence="2">The sequence shown here is derived from an EMBL/GenBank/DDBJ whole genome shotgun (WGS) entry which is preliminary data.</text>
</comment>